<dbReference type="SUPFAM" id="SSF103473">
    <property type="entry name" value="MFS general substrate transporter"/>
    <property type="match status" value="1"/>
</dbReference>
<accession>A0A6A6Q8N7</accession>
<feature type="transmembrane region" description="Helical" evidence="4">
    <location>
        <begin position="234"/>
        <end position="254"/>
    </location>
</feature>
<reference evidence="6" key="1">
    <citation type="journal article" date="2020" name="Stud. Mycol.">
        <title>101 Dothideomycetes genomes: a test case for predicting lifestyles and emergence of pathogens.</title>
        <authorList>
            <person name="Haridas S."/>
            <person name="Albert R."/>
            <person name="Binder M."/>
            <person name="Bloem J."/>
            <person name="Labutti K."/>
            <person name="Salamov A."/>
            <person name="Andreopoulos B."/>
            <person name="Baker S."/>
            <person name="Barry K."/>
            <person name="Bills G."/>
            <person name="Bluhm B."/>
            <person name="Cannon C."/>
            <person name="Castanera R."/>
            <person name="Culley D."/>
            <person name="Daum C."/>
            <person name="Ezra D."/>
            <person name="Gonzalez J."/>
            <person name="Henrissat B."/>
            <person name="Kuo A."/>
            <person name="Liang C."/>
            <person name="Lipzen A."/>
            <person name="Lutzoni F."/>
            <person name="Magnuson J."/>
            <person name="Mondo S."/>
            <person name="Nolan M."/>
            <person name="Ohm R."/>
            <person name="Pangilinan J."/>
            <person name="Park H.-J."/>
            <person name="Ramirez L."/>
            <person name="Alfaro M."/>
            <person name="Sun H."/>
            <person name="Tritt A."/>
            <person name="Yoshinaga Y."/>
            <person name="Zwiers L.-H."/>
            <person name="Turgeon B."/>
            <person name="Goodwin S."/>
            <person name="Spatafora J."/>
            <person name="Crous P."/>
            <person name="Grigoriev I."/>
        </authorList>
    </citation>
    <scope>NUCLEOTIDE SEQUENCE</scope>
    <source>
        <strain evidence="6">CBS 113389</strain>
    </source>
</reference>
<dbReference type="PANTHER" id="PTHR11360">
    <property type="entry name" value="MONOCARBOXYLATE TRANSPORTER"/>
    <property type="match status" value="1"/>
</dbReference>
<comment type="subcellular location">
    <subcellularLocation>
        <location evidence="1">Membrane</location>
        <topology evidence="1">Multi-pass membrane protein</topology>
    </subcellularLocation>
</comment>
<feature type="transmembrane region" description="Helical" evidence="4">
    <location>
        <begin position="75"/>
        <end position="96"/>
    </location>
</feature>
<dbReference type="AlphaFoldDB" id="A0A6A6Q8N7"/>
<feature type="transmembrane region" description="Helical" evidence="4">
    <location>
        <begin position="171"/>
        <end position="194"/>
    </location>
</feature>
<feature type="transmembrane region" description="Helical" evidence="4">
    <location>
        <begin position="367"/>
        <end position="393"/>
    </location>
</feature>
<organism evidence="6 7">
    <name type="scientific">Neohortaea acidophila</name>
    <dbReference type="NCBI Taxonomy" id="245834"/>
    <lineage>
        <taxon>Eukaryota</taxon>
        <taxon>Fungi</taxon>
        <taxon>Dikarya</taxon>
        <taxon>Ascomycota</taxon>
        <taxon>Pezizomycotina</taxon>
        <taxon>Dothideomycetes</taxon>
        <taxon>Dothideomycetidae</taxon>
        <taxon>Mycosphaerellales</taxon>
        <taxon>Teratosphaeriaceae</taxon>
        <taxon>Neohortaea</taxon>
    </lineage>
</organism>
<dbReference type="InterPro" id="IPR036259">
    <property type="entry name" value="MFS_trans_sf"/>
</dbReference>
<evidence type="ECO:0000256" key="3">
    <source>
        <dbReference type="SAM" id="MobiDB-lite"/>
    </source>
</evidence>
<dbReference type="InterPro" id="IPR011701">
    <property type="entry name" value="MFS"/>
</dbReference>
<dbReference type="PROSITE" id="PS50850">
    <property type="entry name" value="MFS"/>
    <property type="match status" value="1"/>
</dbReference>
<feature type="transmembrane region" description="Helical" evidence="4">
    <location>
        <begin position="201"/>
        <end position="222"/>
    </location>
</feature>
<evidence type="ECO:0000313" key="6">
    <source>
        <dbReference type="EMBL" id="KAF2487737.1"/>
    </source>
</evidence>
<feature type="transmembrane region" description="Helical" evidence="4">
    <location>
        <begin position="146"/>
        <end position="165"/>
    </location>
</feature>
<dbReference type="GO" id="GO:0016020">
    <property type="term" value="C:membrane"/>
    <property type="evidence" value="ECO:0007669"/>
    <property type="project" value="UniProtKB-SubCell"/>
</dbReference>
<dbReference type="EMBL" id="MU001631">
    <property type="protein sequence ID" value="KAF2487737.1"/>
    <property type="molecule type" value="Genomic_DNA"/>
</dbReference>
<feature type="transmembrane region" description="Helical" evidence="4">
    <location>
        <begin position="434"/>
        <end position="452"/>
    </location>
</feature>
<dbReference type="GeneID" id="54473370"/>
<feature type="compositionally biased region" description="Basic and acidic residues" evidence="3">
    <location>
        <begin position="9"/>
        <end position="26"/>
    </location>
</feature>
<evidence type="ECO:0000256" key="1">
    <source>
        <dbReference type="ARBA" id="ARBA00004141"/>
    </source>
</evidence>
<dbReference type="PANTHER" id="PTHR11360:SF234">
    <property type="entry name" value="MFS-TYPE TRANSPORTER DBAD-RELATED"/>
    <property type="match status" value="1"/>
</dbReference>
<dbReference type="OrthoDB" id="6509908at2759"/>
<proteinExistence type="inferred from homology"/>
<sequence length="466" mass="50606">MSRSSVSEEVEKHELEKEASHSHVNEQGDDLEPSSSATRSMHDNDVEKDGATLTLVESKPSISNVKSVPNGGTKAWLQVCGAFFVFFNTWGILNSFGIYQTFYEADLLRTSSPSDISWIGSIEAFALLFAGLVTGPIYDKGYAHELLLVGSFLIVLGQMMIGLCHEYWQVFLAQGICLGIGMGCLFVSAVAILSTYFTTKLATATGLAAAGSSIGGMLYPIIFHKLQPHIGFPWTTRVLGFITLATLAVSNIVLRVRVIPATRRKFFDFPAWKEAPYVCFTLGTTIAFIGLYAPFYYIQLYCLQTKIMDANLAFYTLAVLNAASTFGRIIPNLIADHIGPLNVLLPCAFVCGILQYCLIVTRSTASVMVVIALYGFFSGTLVSLPGTIYVHLAGPKNRSLIGTRMGMGFAIAGFGVLIGTPVSGAILNATKFEYVWIFGGTALIIASVLLALTRLTQGQWKLWVKV</sequence>
<dbReference type="Pfam" id="PF07690">
    <property type="entry name" value="MFS_1"/>
    <property type="match status" value="1"/>
</dbReference>
<keyword evidence="4" id="KW-0812">Transmembrane</keyword>
<feature type="transmembrane region" description="Helical" evidence="4">
    <location>
        <begin position="343"/>
        <end position="361"/>
    </location>
</feature>
<comment type="similarity">
    <text evidence="2">Belongs to the major facilitator superfamily. Monocarboxylate porter (TC 2.A.1.13) family.</text>
</comment>
<dbReference type="GO" id="GO:0022857">
    <property type="term" value="F:transmembrane transporter activity"/>
    <property type="evidence" value="ECO:0007669"/>
    <property type="project" value="InterPro"/>
</dbReference>
<feature type="transmembrane region" description="Helical" evidence="4">
    <location>
        <begin position="405"/>
        <end position="428"/>
    </location>
</feature>
<feature type="transmembrane region" description="Helical" evidence="4">
    <location>
        <begin position="275"/>
        <end position="298"/>
    </location>
</feature>
<dbReference type="Gene3D" id="1.20.1250.20">
    <property type="entry name" value="MFS general substrate transporter like domains"/>
    <property type="match status" value="2"/>
</dbReference>
<keyword evidence="4" id="KW-1133">Transmembrane helix</keyword>
<feature type="region of interest" description="Disordered" evidence="3">
    <location>
        <begin position="1"/>
        <end position="44"/>
    </location>
</feature>
<feature type="domain" description="Major facilitator superfamily (MFS) profile" evidence="5">
    <location>
        <begin position="74"/>
        <end position="457"/>
    </location>
</feature>
<evidence type="ECO:0000256" key="4">
    <source>
        <dbReference type="SAM" id="Phobius"/>
    </source>
</evidence>
<dbReference type="RefSeq" id="XP_033594306.1">
    <property type="nucleotide sequence ID" value="XM_033732368.1"/>
</dbReference>
<evidence type="ECO:0000313" key="7">
    <source>
        <dbReference type="Proteomes" id="UP000799767"/>
    </source>
</evidence>
<keyword evidence="7" id="KW-1185">Reference proteome</keyword>
<feature type="transmembrane region" description="Helical" evidence="4">
    <location>
        <begin position="116"/>
        <end position="134"/>
    </location>
</feature>
<evidence type="ECO:0000256" key="2">
    <source>
        <dbReference type="ARBA" id="ARBA00006727"/>
    </source>
</evidence>
<keyword evidence="4" id="KW-0472">Membrane</keyword>
<dbReference type="InterPro" id="IPR020846">
    <property type="entry name" value="MFS_dom"/>
</dbReference>
<protein>
    <submittedName>
        <fullName evidence="6">Major facilitator superfamily domain-containing protein</fullName>
    </submittedName>
</protein>
<dbReference type="Proteomes" id="UP000799767">
    <property type="component" value="Unassembled WGS sequence"/>
</dbReference>
<gene>
    <name evidence="6" type="ORF">BDY17DRAFT_289591</name>
</gene>
<evidence type="ECO:0000259" key="5">
    <source>
        <dbReference type="PROSITE" id="PS50850"/>
    </source>
</evidence>
<name>A0A6A6Q8N7_9PEZI</name>
<dbReference type="InterPro" id="IPR050327">
    <property type="entry name" value="Proton-linked_MCT"/>
</dbReference>